<reference evidence="1" key="2">
    <citation type="submission" date="2025-09" db="UniProtKB">
        <authorList>
            <consortium name="Ensembl"/>
        </authorList>
    </citation>
    <scope>IDENTIFICATION</scope>
</reference>
<keyword evidence="2" id="KW-1185">Reference proteome</keyword>
<reference evidence="1" key="1">
    <citation type="submission" date="2025-08" db="UniProtKB">
        <authorList>
            <consortium name="Ensembl"/>
        </authorList>
    </citation>
    <scope>IDENTIFICATION</scope>
</reference>
<sequence length="41" mass="4879">MISSLPSCKQENTKRPGRSLRWDFNCRALIMQLFRLLIKNI</sequence>
<accession>A0A8C6ZWQ4</accession>
<protein>
    <submittedName>
        <fullName evidence="1">Uncharacterized protein</fullName>
    </submittedName>
</protein>
<evidence type="ECO:0000313" key="1">
    <source>
        <dbReference type="Ensembl" id="ENSNPEP00000018126.1"/>
    </source>
</evidence>
<dbReference type="AlphaFoldDB" id="A0A8C6ZWQ4"/>
<proteinExistence type="predicted"/>
<dbReference type="Ensembl" id="ENSNPET00000018584.1">
    <property type="protein sequence ID" value="ENSNPEP00000018126.1"/>
    <property type="gene ID" value="ENSNPEG00000013498.1"/>
</dbReference>
<evidence type="ECO:0000313" key="2">
    <source>
        <dbReference type="Proteomes" id="UP000694420"/>
    </source>
</evidence>
<dbReference type="Proteomes" id="UP000694420">
    <property type="component" value="Unplaced"/>
</dbReference>
<organism evidence="1 2">
    <name type="scientific">Nothoprocta perdicaria</name>
    <name type="common">Chilean tinamou</name>
    <name type="synonym">Crypturus perdicarius</name>
    <dbReference type="NCBI Taxonomy" id="30464"/>
    <lineage>
        <taxon>Eukaryota</taxon>
        <taxon>Metazoa</taxon>
        <taxon>Chordata</taxon>
        <taxon>Craniata</taxon>
        <taxon>Vertebrata</taxon>
        <taxon>Euteleostomi</taxon>
        <taxon>Archelosauria</taxon>
        <taxon>Archosauria</taxon>
        <taxon>Dinosauria</taxon>
        <taxon>Saurischia</taxon>
        <taxon>Theropoda</taxon>
        <taxon>Coelurosauria</taxon>
        <taxon>Aves</taxon>
        <taxon>Palaeognathae</taxon>
        <taxon>Tinamiformes</taxon>
        <taxon>Tinamidae</taxon>
        <taxon>Nothoprocta</taxon>
    </lineage>
</organism>
<name>A0A8C6ZWQ4_NOTPE</name>